<sequence length="123" mass="13990">MKKSAPIIILLGIVQFLNAFWWWFNIVAGSFMMPLISFKTTTSTIQSIDFVLSVSAMIEASMLFFFLKKPIPKSYLFLSILVSIAYCWSSAVPWEGHVWSMAFISIVVSVGIIEVIWRENVSK</sequence>
<reference evidence="2 3" key="1">
    <citation type="journal article" date="2015" name="Genome Announc.">
        <title>Expanding the biotechnology potential of lactobacilli through comparative genomics of 213 strains and associated genera.</title>
        <authorList>
            <person name="Sun Z."/>
            <person name="Harris H.M."/>
            <person name="McCann A."/>
            <person name="Guo C."/>
            <person name="Argimon S."/>
            <person name="Zhang W."/>
            <person name="Yang X."/>
            <person name="Jeffery I.B."/>
            <person name="Cooney J.C."/>
            <person name="Kagawa T.F."/>
            <person name="Liu W."/>
            <person name="Song Y."/>
            <person name="Salvetti E."/>
            <person name="Wrobel A."/>
            <person name="Rasinkangas P."/>
            <person name="Parkhill J."/>
            <person name="Rea M.C."/>
            <person name="O'Sullivan O."/>
            <person name="Ritari J."/>
            <person name="Douillard F.P."/>
            <person name="Paul Ross R."/>
            <person name="Yang R."/>
            <person name="Briner A.E."/>
            <person name="Felis G.E."/>
            <person name="de Vos W.M."/>
            <person name="Barrangou R."/>
            <person name="Klaenhammer T.R."/>
            <person name="Caufield P.W."/>
            <person name="Cui Y."/>
            <person name="Zhang H."/>
            <person name="O'Toole P.W."/>
        </authorList>
    </citation>
    <scope>NUCLEOTIDE SEQUENCE [LARGE SCALE GENOMIC DNA]</scope>
    <source>
        <strain evidence="2 3">DSM 19909</strain>
    </source>
</reference>
<evidence type="ECO:0000313" key="3">
    <source>
        <dbReference type="Proteomes" id="UP000051160"/>
    </source>
</evidence>
<dbReference type="AlphaFoldDB" id="A0A0R1LY25"/>
<dbReference type="Proteomes" id="UP000051160">
    <property type="component" value="Unassembled WGS sequence"/>
</dbReference>
<keyword evidence="3" id="KW-1185">Reference proteome</keyword>
<keyword evidence="1" id="KW-0812">Transmembrane</keyword>
<dbReference type="PATRIC" id="fig|1423776.4.peg.1390"/>
<dbReference type="RefSeq" id="WP_054700402.1">
    <property type="nucleotide sequence ID" value="NZ_AZEE01000029.1"/>
</dbReference>
<keyword evidence="1" id="KW-1133">Transmembrane helix</keyword>
<proteinExistence type="predicted"/>
<organism evidence="2 3">
    <name type="scientific">Secundilactobacillus odoratitofui DSM 19909 = JCM 15043</name>
    <dbReference type="NCBI Taxonomy" id="1423776"/>
    <lineage>
        <taxon>Bacteria</taxon>
        <taxon>Bacillati</taxon>
        <taxon>Bacillota</taxon>
        <taxon>Bacilli</taxon>
        <taxon>Lactobacillales</taxon>
        <taxon>Lactobacillaceae</taxon>
        <taxon>Secundilactobacillus</taxon>
    </lineage>
</organism>
<evidence type="ECO:0000256" key="1">
    <source>
        <dbReference type="SAM" id="Phobius"/>
    </source>
</evidence>
<feature type="transmembrane region" description="Helical" evidence="1">
    <location>
        <begin position="7"/>
        <end position="24"/>
    </location>
</feature>
<keyword evidence="1" id="KW-0472">Membrane</keyword>
<dbReference type="EMBL" id="AZEE01000029">
    <property type="protein sequence ID" value="KRK97354.1"/>
    <property type="molecule type" value="Genomic_DNA"/>
</dbReference>
<comment type="caution">
    <text evidence="2">The sequence shown here is derived from an EMBL/GenBank/DDBJ whole genome shotgun (WGS) entry which is preliminary data.</text>
</comment>
<feature type="transmembrane region" description="Helical" evidence="1">
    <location>
        <begin position="44"/>
        <end position="67"/>
    </location>
</feature>
<protein>
    <submittedName>
        <fullName evidence="2">Uncharacterized protein</fullName>
    </submittedName>
</protein>
<evidence type="ECO:0000313" key="2">
    <source>
        <dbReference type="EMBL" id="KRK97354.1"/>
    </source>
</evidence>
<name>A0A0R1LY25_9LACO</name>
<feature type="transmembrane region" description="Helical" evidence="1">
    <location>
        <begin position="74"/>
        <end position="92"/>
    </location>
</feature>
<feature type="transmembrane region" description="Helical" evidence="1">
    <location>
        <begin position="98"/>
        <end position="117"/>
    </location>
</feature>
<accession>A0A0R1LY25</accession>
<gene>
    <name evidence="2" type="ORF">FD04_GL001371</name>
</gene>